<reference evidence="1 2" key="1">
    <citation type="journal article" date="2019" name="Sci. Rep.">
        <title>Orb-weaving spider Araneus ventricosus genome elucidates the spidroin gene catalogue.</title>
        <authorList>
            <person name="Kono N."/>
            <person name="Nakamura H."/>
            <person name="Ohtoshi R."/>
            <person name="Moran D.A.P."/>
            <person name="Shinohara A."/>
            <person name="Yoshida Y."/>
            <person name="Fujiwara M."/>
            <person name="Mori M."/>
            <person name="Tomita M."/>
            <person name="Arakawa K."/>
        </authorList>
    </citation>
    <scope>NUCLEOTIDE SEQUENCE [LARGE SCALE GENOMIC DNA]</scope>
</reference>
<organism evidence="1 2">
    <name type="scientific">Araneus ventricosus</name>
    <name type="common">Orbweaver spider</name>
    <name type="synonym">Epeira ventricosa</name>
    <dbReference type="NCBI Taxonomy" id="182803"/>
    <lineage>
        <taxon>Eukaryota</taxon>
        <taxon>Metazoa</taxon>
        <taxon>Ecdysozoa</taxon>
        <taxon>Arthropoda</taxon>
        <taxon>Chelicerata</taxon>
        <taxon>Arachnida</taxon>
        <taxon>Araneae</taxon>
        <taxon>Araneomorphae</taxon>
        <taxon>Entelegynae</taxon>
        <taxon>Araneoidea</taxon>
        <taxon>Araneidae</taxon>
        <taxon>Araneus</taxon>
    </lineage>
</organism>
<dbReference type="Proteomes" id="UP000499080">
    <property type="component" value="Unassembled WGS sequence"/>
</dbReference>
<name>A0A4Y2DV10_ARAVE</name>
<evidence type="ECO:0000313" key="2">
    <source>
        <dbReference type="Proteomes" id="UP000499080"/>
    </source>
</evidence>
<protein>
    <submittedName>
        <fullName evidence="1">Uncharacterized protein</fullName>
    </submittedName>
</protein>
<comment type="caution">
    <text evidence="1">The sequence shown here is derived from an EMBL/GenBank/DDBJ whole genome shotgun (WGS) entry which is preliminary data.</text>
</comment>
<dbReference type="AlphaFoldDB" id="A0A4Y2DV10"/>
<proteinExistence type="predicted"/>
<evidence type="ECO:0000313" key="1">
    <source>
        <dbReference type="EMBL" id="GBM20723.1"/>
    </source>
</evidence>
<accession>A0A4Y2DV10</accession>
<keyword evidence="2" id="KW-1185">Reference proteome</keyword>
<sequence>MKHLKTTKKIPAGVVWLGLSRLLPNNQNTRIIAALAKHQGHMNDSRCNSSSTEVGVLPGALLYPVFCNMTSNSWKCSAGSLSKFGGSH</sequence>
<gene>
    <name evidence="1" type="ORF">AVEN_105955_1</name>
</gene>
<dbReference type="EMBL" id="BGPR01000446">
    <property type="protein sequence ID" value="GBM20723.1"/>
    <property type="molecule type" value="Genomic_DNA"/>
</dbReference>